<feature type="domain" description="HTH myb-type" evidence="8">
    <location>
        <begin position="128"/>
        <end position="183"/>
    </location>
</feature>
<gene>
    <name evidence="9" type="primary">EVM0028652.1</name>
</gene>
<accession>A0A896WCP6</accession>
<dbReference type="SUPFAM" id="SSF46689">
    <property type="entry name" value="Homeodomain-like"/>
    <property type="match status" value="1"/>
</dbReference>
<feature type="compositionally biased region" description="Basic residues" evidence="6">
    <location>
        <begin position="228"/>
        <end position="241"/>
    </location>
</feature>
<name>A0A896WCP6_MELAB</name>
<feature type="compositionally biased region" description="Low complexity" evidence="6">
    <location>
        <begin position="265"/>
        <end position="292"/>
    </location>
</feature>
<evidence type="ECO:0000256" key="3">
    <source>
        <dbReference type="ARBA" id="ARBA00023015"/>
    </source>
</evidence>
<comment type="subcellular location">
    <subcellularLocation>
        <location evidence="1">Nucleus</location>
    </subcellularLocation>
</comment>
<dbReference type="InterPro" id="IPR009057">
    <property type="entry name" value="Homeodomain-like_sf"/>
</dbReference>
<reference evidence="9" key="1">
    <citation type="journal article" name="Plants (Basel)">
        <title>NAC and MYB Families and Lignin Biosynthesis-Related Members Identification and Expression Analysis in Melilotus albus.</title>
        <authorList>
            <person name="Chen L."/>
            <person name="Wu F."/>
            <person name="Zhang J."/>
        </authorList>
    </citation>
    <scope>NUCLEOTIDE SEQUENCE</scope>
</reference>
<feature type="domain" description="Myb-like" evidence="7">
    <location>
        <begin position="180"/>
        <end position="230"/>
    </location>
</feature>
<protein>
    <submittedName>
        <fullName evidence="9">MYB family transcription factor</fullName>
    </submittedName>
</protein>
<dbReference type="InterPro" id="IPR017930">
    <property type="entry name" value="Myb_dom"/>
</dbReference>
<evidence type="ECO:0000256" key="6">
    <source>
        <dbReference type="SAM" id="MobiDB-lite"/>
    </source>
</evidence>
<dbReference type="AlphaFoldDB" id="A0A896WCP6"/>
<dbReference type="PANTHER" id="PTHR45614">
    <property type="entry name" value="MYB PROTEIN-RELATED"/>
    <property type="match status" value="1"/>
</dbReference>
<evidence type="ECO:0000256" key="5">
    <source>
        <dbReference type="ARBA" id="ARBA00023242"/>
    </source>
</evidence>
<evidence type="ECO:0000256" key="1">
    <source>
        <dbReference type="ARBA" id="ARBA00004123"/>
    </source>
</evidence>
<evidence type="ECO:0000256" key="4">
    <source>
        <dbReference type="ARBA" id="ARBA00023125"/>
    </source>
</evidence>
<dbReference type="FunFam" id="1.10.10.60:FF:000010">
    <property type="entry name" value="Transcriptional activator Myb isoform A"/>
    <property type="match status" value="1"/>
</dbReference>
<evidence type="ECO:0000256" key="2">
    <source>
        <dbReference type="ARBA" id="ARBA00022737"/>
    </source>
</evidence>
<dbReference type="SMART" id="SM00717">
    <property type="entry name" value="SANT"/>
    <property type="match status" value="2"/>
</dbReference>
<dbReference type="PROSITE" id="PS51294">
    <property type="entry name" value="HTH_MYB"/>
    <property type="match status" value="2"/>
</dbReference>
<feature type="domain" description="Myb-like" evidence="7">
    <location>
        <begin position="133"/>
        <end position="179"/>
    </location>
</feature>
<organism evidence="9">
    <name type="scientific">Melilotus albus</name>
    <name type="common">White sweet clover</name>
    <name type="synonym">Melilotus officinalis subsp. albus</name>
    <dbReference type="NCBI Taxonomy" id="47082"/>
    <lineage>
        <taxon>Eukaryota</taxon>
        <taxon>Viridiplantae</taxon>
        <taxon>Streptophyta</taxon>
        <taxon>Embryophyta</taxon>
        <taxon>Tracheophyta</taxon>
        <taxon>Spermatophyta</taxon>
        <taxon>Magnoliopsida</taxon>
        <taxon>eudicotyledons</taxon>
        <taxon>Gunneridae</taxon>
        <taxon>Pentapetalae</taxon>
        <taxon>rosids</taxon>
        <taxon>fabids</taxon>
        <taxon>Fabales</taxon>
        <taxon>Fabaceae</taxon>
        <taxon>Papilionoideae</taxon>
        <taxon>50 kb inversion clade</taxon>
        <taxon>NPAAA clade</taxon>
        <taxon>Hologalegina</taxon>
        <taxon>IRL clade</taxon>
        <taxon>Trifolieae</taxon>
        <taxon>Melilotus</taxon>
    </lineage>
</organism>
<evidence type="ECO:0000259" key="8">
    <source>
        <dbReference type="PROSITE" id="PS51294"/>
    </source>
</evidence>
<dbReference type="InterPro" id="IPR001005">
    <property type="entry name" value="SANT/Myb"/>
</dbReference>
<feature type="region of interest" description="Disordered" evidence="6">
    <location>
        <begin position="216"/>
        <end position="253"/>
    </location>
</feature>
<keyword evidence="5" id="KW-0539">Nucleus</keyword>
<evidence type="ECO:0000313" key="9">
    <source>
        <dbReference type="EMBL" id="QSD99790.1"/>
    </source>
</evidence>
<dbReference type="EMBL" id="MW302636">
    <property type="protein sequence ID" value="QSD99790.1"/>
    <property type="molecule type" value="Genomic_DNA"/>
</dbReference>
<dbReference type="PANTHER" id="PTHR45614:SF218">
    <property type="entry name" value="TRANSCRIPTION FACTOR MYB119-RELATED"/>
    <property type="match status" value="1"/>
</dbReference>
<dbReference type="InterPro" id="IPR050560">
    <property type="entry name" value="MYB_TF"/>
</dbReference>
<proteinExistence type="predicted"/>
<feature type="compositionally biased region" description="Polar residues" evidence="6">
    <location>
        <begin position="242"/>
        <end position="253"/>
    </location>
</feature>
<sequence>MKPIGARIGGGDNIKITNHSSIGPPLTAIDRFLWGQHNHFPQKKLQQNVDDQNICSFGYSNASTYSFMWPNNNIMSQEASFVDHLLANEEVMNWTQQIPSLCVEKEDAITGLEKGAKVVGRRPKKVSSFSLIKGQWTDEEDRKLLKLVKQYGVRKWSQIAEKLEGRAGKQCRERWHNHLRPDIKKDSWSEEEERMLVETHGKIGNRWAEIAKRIPGRTENAIKNHWNATKRRQNSRRKNKRPQTTDGKPQSSILQDYIKTLTTQKASTTTTTTTTTTATTSSASAISEDPSSNQSSLVFSNLSHENSSSSLIAESYDDELLFMQQLFKVNNNAEPVNPYSKKHSSNSYSLEYSSQTNSNQILPDVTDFGFVQSNYPKPNSHNNMCATSTPMMNYLNSDLYFSPMLNGIQNDQSNVELQLGNMNFSEGKREMDLLELVSSAQFY</sequence>
<feature type="region of interest" description="Disordered" evidence="6">
    <location>
        <begin position="265"/>
        <end position="296"/>
    </location>
</feature>
<dbReference type="GO" id="GO:0000978">
    <property type="term" value="F:RNA polymerase II cis-regulatory region sequence-specific DNA binding"/>
    <property type="evidence" value="ECO:0007669"/>
    <property type="project" value="TreeGrafter"/>
</dbReference>
<dbReference type="CDD" id="cd00167">
    <property type="entry name" value="SANT"/>
    <property type="match status" value="2"/>
</dbReference>
<keyword evidence="4" id="KW-0238">DNA-binding</keyword>
<dbReference type="Pfam" id="PF13921">
    <property type="entry name" value="Myb_DNA-bind_6"/>
    <property type="match status" value="1"/>
</dbReference>
<dbReference type="GO" id="GO:0000981">
    <property type="term" value="F:DNA-binding transcription factor activity, RNA polymerase II-specific"/>
    <property type="evidence" value="ECO:0007669"/>
    <property type="project" value="TreeGrafter"/>
</dbReference>
<feature type="domain" description="HTH myb-type" evidence="8">
    <location>
        <begin position="184"/>
        <end position="234"/>
    </location>
</feature>
<dbReference type="Gene3D" id="1.10.10.60">
    <property type="entry name" value="Homeodomain-like"/>
    <property type="match status" value="2"/>
</dbReference>
<evidence type="ECO:0000259" key="7">
    <source>
        <dbReference type="PROSITE" id="PS50090"/>
    </source>
</evidence>
<dbReference type="GO" id="GO:0005634">
    <property type="term" value="C:nucleus"/>
    <property type="evidence" value="ECO:0007669"/>
    <property type="project" value="UniProtKB-SubCell"/>
</dbReference>
<dbReference type="PROSITE" id="PS50090">
    <property type="entry name" value="MYB_LIKE"/>
    <property type="match status" value="2"/>
</dbReference>
<keyword evidence="3" id="KW-0805">Transcription regulation</keyword>
<keyword evidence="3" id="KW-0804">Transcription</keyword>
<keyword evidence="2" id="KW-0677">Repeat</keyword>